<protein>
    <submittedName>
        <fullName evidence="1">Uncharacterized protein</fullName>
    </submittedName>
</protein>
<dbReference type="EMBL" id="LS991949">
    <property type="protein sequence ID" value="SYV90636.1"/>
    <property type="molecule type" value="Genomic_DNA"/>
</dbReference>
<sequence length="71" mass="8026">MSEITYFFAFSTYNSSIVSYELSGSSLSIRLYNSNSKLDHCVCLKTVPIKSLILSFNKKNFSSFVLALEIK</sequence>
<dbReference type="KEGG" id="mala:NCTC10135_01160"/>
<organism evidence="1 2">
    <name type="scientific">Metamycoplasma alkalescens</name>
    <dbReference type="NCBI Taxonomy" id="45363"/>
    <lineage>
        <taxon>Bacteria</taxon>
        <taxon>Bacillati</taxon>
        <taxon>Mycoplasmatota</taxon>
        <taxon>Mycoplasmoidales</taxon>
        <taxon>Metamycoplasmataceae</taxon>
        <taxon>Metamycoplasma</taxon>
    </lineage>
</organism>
<dbReference type="AlphaFoldDB" id="A0A3B0PGL6"/>
<name>A0A3B0PGL6_9BACT</name>
<evidence type="ECO:0000313" key="1">
    <source>
        <dbReference type="EMBL" id="SYV90636.1"/>
    </source>
</evidence>
<accession>A0A3B0PGL6</accession>
<evidence type="ECO:0000313" key="2">
    <source>
        <dbReference type="Proteomes" id="UP000259864"/>
    </source>
</evidence>
<reference evidence="2" key="1">
    <citation type="submission" date="2018-06" db="EMBL/GenBank/DDBJ databases">
        <authorList>
            <consortium name="Pathogen Informatics"/>
        </authorList>
    </citation>
    <scope>NUCLEOTIDE SEQUENCE [LARGE SCALE GENOMIC DNA]</scope>
    <source>
        <strain evidence="2">NCTC10135</strain>
    </source>
</reference>
<proteinExistence type="predicted"/>
<gene>
    <name evidence="1" type="ORF">NCTC10135_01160</name>
</gene>
<dbReference type="Proteomes" id="UP000259864">
    <property type="component" value="Chromosome 1"/>
</dbReference>